<dbReference type="SUPFAM" id="SSF56784">
    <property type="entry name" value="HAD-like"/>
    <property type="match status" value="1"/>
</dbReference>
<dbReference type="Gene3D" id="3.40.630.30">
    <property type="match status" value="1"/>
</dbReference>
<dbReference type="EMBL" id="JBIBSM010000007">
    <property type="protein sequence ID" value="MFF8277418.1"/>
    <property type="molecule type" value="Genomic_DNA"/>
</dbReference>
<dbReference type="Proteomes" id="UP001603013">
    <property type="component" value="Unassembled WGS sequence"/>
</dbReference>
<dbReference type="RefSeq" id="WP_391934710.1">
    <property type="nucleotide sequence ID" value="NZ_JBIBSM010000007.1"/>
</dbReference>
<keyword evidence="2" id="KW-1185">Reference proteome</keyword>
<dbReference type="InterPro" id="IPR036514">
    <property type="entry name" value="SGNH_hydro_sf"/>
</dbReference>
<reference evidence="1 2" key="1">
    <citation type="submission" date="2024-10" db="EMBL/GenBank/DDBJ databases">
        <title>The Natural Products Discovery Center: Release of the First 8490 Sequenced Strains for Exploring Actinobacteria Biosynthetic Diversity.</title>
        <authorList>
            <person name="Kalkreuter E."/>
            <person name="Kautsar S.A."/>
            <person name="Yang D."/>
            <person name="Bader C.D."/>
            <person name="Teijaro C.N."/>
            <person name="Fluegel L."/>
            <person name="Davis C.M."/>
            <person name="Simpson J.R."/>
            <person name="Lauterbach L."/>
            <person name="Steele A.D."/>
            <person name="Gui C."/>
            <person name="Meng S."/>
            <person name="Li G."/>
            <person name="Viehrig K."/>
            <person name="Ye F."/>
            <person name="Su P."/>
            <person name="Kiefer A.F."/>
            <person name="Nichols A."/>
            <person name="Cepeda A.J."/>
            <person name="Yan W."/>
            <person name="Fan B."/>
            <person name="Jiang Y."/>
            <person name="Adhikari A."/>
            <person name="Zheng C.-J."/>
            <person name="Schuster L."/>
            <person name="Cowan T.M."/>
            <person name="Smanski M.J."/>
            <person name="Chevrette M.G."/>
            <person name="De Carvalho L.P.S."/>
            <person name="Shen B."/>
        </authorList>
    </citation>
    <scope>NUCLEOTIDE SEQUENCE [LARGE SCALE GENOMIC DNA]</scope>
    <source>
        <strain evidence="1 2">NPDC015755</strain>
    </source>
</reference>
<evidence type="ECO:0000313" key="2">
    <source>
        <dbReference type="Proteomes" id="UP001603013"/>
    </source>
</evidence>
<dbReference type="NCBIfam" id="TIGR01686">
    <property type="entry name" value="FkbH"/>
    <property type="match status" value="1"/>
</dbReference>
<proteinExistence type="predicted"/>
<dbReference type="InterPro" id="IPR036412">
    <property type="entry name" value="HAD-like_sf"/>
</dbReference>
<dbReference type="NCBIfam" id="TIGR01681">
    <property type="entry name" value="HAD-SF-IIIC"/>
    <property type="match status" value="1"/>
</dbReference>
<gene>
    <name evidence="1" type="ORF">ACF05T_15095</name>
</gene>
<accession>A0ABW6YC71</accession>
<sequence length="628" mass="67623">MSESETPLAALRAAVREHRMPDPPLRRALLESDDTALARQAGKALKQLTVDGDQPRQVEVALLATCTIGSYEPLLRAQLVGAGFLPTLRAADYGTFGMALATGRLAPEGDPQLVSLLMDAGYFLPGDWHAGDPDALEKHVEARLDEFRAQLAACLEHTAATVVVHTVPLPAQVRDGVISLGARARVGRMWYRVNAALLGLAEEHAQVVAVDLVGELAEAAVPARDARLHRYGDMPHTDGALLLLARLVRRVAQAQLGLSRKVLALDLDNTLWGGVLGEVGAQGVQLGGLYPGNCYLELQRTVHRLREQGVILVLASKNDADAVERALTEHPDMVLRPDAFSARVVNWSAKAGNLRQASEALSLSTESFVFMDDSDFERGQVGDELPEVAVVSAAGDPAHLVDALLRQGWFDVMELTDTDRKRPELYRKRAQRGDFSAGFGSSEEFLRALELSVEIAPANEFTIGRIAQLAARTNQFNLTGIRYDEAATRRMSEDPGHLVLSVSVTDRFGDEGIVGALWVERGPDVWRVLNMVLSCRVLSRGVENAAIGWLAGQAREAGATAVEGRYVRSPKNSVAASFWTDAGFAPVASPDGDSAESAPTDFTVAPATAAAVTPEWIALNTRSGFSDE</sequence>
<organism evidence="1 2">
    <name type="scientific">Streptomyces lateritius</name>
    <dbReference type="NCBI Taxonomy" id="67313"/>
    <lineage>
        <taxon>Bacteria</taxon>
        <taxon>Bacillati</taxon>
        <taxon>Actinomycetota</taxon>
        <taxon>Actinomycetes</taxon>
        <taxon>Kitasatosporales</taxon>
        <taxon>Streptomycetaceae</taxon>
        <taxon>Streptomyces</taxon>
    </lineage>
</organism>
<evidence type="ECO:0000313" key="1">
    <source>
        <dbReference type="EMBL" id="MFF8277418.1"/>
    </source>
</evidence>
<dbReference type="InterPro" id="IPR010037">
    <property type="entry name" value="FkbH_domain"/>
</dbReference>
<comment type="caution">
    <text evidence="1">The sequence shown here is derived from an EMBL/GenBank/DDBJ whole genome shotgun (WGS) entry which is preliminary data.</text>
</comment>
<name>A0ABW6YC71_9ACTN</name>
<dbReference type="InterPro" id="IPR010033">
    <property type="entry name" value="HAD_SF_ppase_IIIC"/>
</dbReference>
<dbReference type="InterPro" id="IPR023214">
    <property type="entry name" value="HAD_sf"/>
</dbReference>
<dbReference type="Gene3D" id="3.40.50.1110">
    <property type="entry name" value="SGNH hydrolase"/>
    <property type="match status" value="1"/>
</dbReference>
<protein>
    <submittedName>
        <fullName evidence="1">HAD-IIIC family phosphatase</fullName>
    </submittedName>
</protein>
<dbReference type="Gene3D" id="3.40.50.1000">
    <property type="entry name" value="HAD superfamily/HAD-like"/>
    <property type="match status" value="1"/>
</dbReference>